<dbReference type="EMBL" id="JACGXL010000008">
    <property type="protein sequence ID" value="MBA8889816.1"/>
    <property type="molecule type" value="Genomic_DNA"/>
</dbReference>
<accession>A0A839F5G4</accession>
<comment type="caution">
    <text evidence="1">The sequence shown here is derived from an EMBL/GenBank/DDBJ whole genome shotgun (WGS) entry which is preliminary data.</text>
</comment>
<reference evidence="1 2" key="1">
    <citation type="submission" date="2020-07" db="EMBL/GenBank/DDBJ databases">
        <title>Genomic Encyclopedia of Type Strains, Phase IV (KMG-V): Genome sequencing to study the core and pangenomes of soil and plant-associated prokaryotes.</title>
        <authorList>
            <person name="Whitman W."/>
        </authorList>
    </citation>
    <scope>NUCLEOTIDE SEQUENCE [LARGE SCALE GENOMIC DNA]</scope>
    <source>
        <strain evidence="1 2">RH2WT43</strain>
    </source>
</reference>
<proteinExistence type="predicted"/>
<gene>
    <name evidence="1" type="ORF">FHW12_004063</name>
</gene>
<keyword evidence="2" id="KW-1185">Reference proteome</keyword>
<sequence length="141" mass="16130">MLSLGLGYIGLDFENPPGDLTDVSRESIPQDQRDYWDFAHEMAIGDIVLIIAHHHPTALVRVVGEYNYVREPEAAIGAWFRHFRKIEVLGHYADLVTNPKDWEKLTMTDTISVLNDRAGISWQLIDRWLQDPTVKEDSDLG</sequence>
<dbReference type="AlphaFoldDB" id="A0A839F5G4"/>
<dbReference type="RefSeq" id="WP_220484577.1">
    <property type="nucleotide sequence ID" value="NZ_JACGXL010000008.1"/>
</dbReference>
<dbReference type="Proteomes" id="UP000550401">
    <property type="component" value="Unassembled WGS sequence"/>
</dbReference>
<protein>
    <submittedName>
        <fullName evidence="1">Uncharacterized protein</fullName>
    </submittedName>
</protein>
<evidence type="ECO:0000313" key="1">
    <source>
        <dbReference type="EMBL" id="MBA8889816.1"/>
    </source>
</evidence>
<evidence type="ECO:0000313" key="2">
    <source>
        <dbReference type="Proteomes" id="UP000550401"/>
    </source>
</evidence>
<name>A0A839F5G4_9GAMM</name>
<organism evidence="1 2">
    <name type="scientific">Dokdonella fugitiva</name>
    <dbReference type="NCBI Taxonomy" id="328517"/>
    <lineage>
        <taxon>Bacteria</taxon>
        <taxon>Pseudomonadati</taxon>
        <taxon>Pseudomonadota</taxon>
        <taxon>Gammaproteobacteria</taxon>
        <taxon>Lysobacterales</taxon>
        <taxon>Rhodanobacteraceae</taxon>
        <taxon>Dokdonella</taxon>
    </lineage>
</organism>